<dbReference type="Gene3D" id="3.20.20.30">
    <property type="entry name" value="Luciferase-like domain"/>
    <property type="match status" value="1"/>
</dbReference>
<feature type="compositionally biased region" description="Low complexity" evidence="5">
    <location>
        <begin position="285"/>
        <end position="294"/>
    </location>
</feature>
<dbReference type="SUPFAM" id="SSF51679">
    <property type="entry name" value="Bacterial luciferase-like"/>
    <property type="match status" value="1"/>
</dbReference>
<proteinExistence type="predicted"/>
<keyword evidence="1" id="KW-0285">Flavoprotein</keyword>
<protein>
    <submittedName>
        <fullName evidence="7">Alkanesulfonate monooxygenase</fullName>
    </submittedName>
</protein>
<comment type="caution">
    <text evidence="7">The sequence shown here is derived from an EMBL/GenBank/DDBJ whole genome shotgun (WGS) entry which is preliminary data.</text>
</comment>
<accession>A0ABY1IEL3</accession>
<dbReference type="EMBL" id="FQZC01000002">
    <property type="protein sequence ID" value="SHJ05670.1"/>
    <property type="molecule type" value="Genomic_DNA"/>
</dbReference>
<evidence type="ECO:0000313" key="7">
    <source>
        <dbReference type="EMBL" id="SHJ05670.1"/>
    </source>
</evidence>
<keyword evidence="8" id="KW-1185">Reference proteome</keyword>
<dbReference type="CDD" id="cd01094">
    <property type="entry name" value="Alkanesulfonate_monoxygenase"/>
    <property type="match status" value="1"/>
</dbReference>
<dbReference type="PANTHER" id="PTHR42847">
    <property type="entry name" value="ALKANESULFONATE MONOOXYGENASE"/>
    <property type="match status" value="1"/>
</dbReference>
<keyword evidence="4 7" id="KW-0503">Monooxygenase</keyword>
<evidence type="ECO:0000256" key="5">
    <source>
        <dbReference type="SAM" id="MobiDB-lite"/>
    </source>
</evidence>
<reference evidence="7 8" key="1">
    <citation type="submission" date="2016-11" db="EMBL/GenBank/DDBJ databases">
        <authorList>
            <person name="Varghese N."/>
            <person name="Submissions S."/>
        </authorList>
    </citation>
    <scope>NUCLEOTIDE SEQUENCE [LARGE SCALE GENOMIC DNA]</scope>
    <source>
        <strain evidence="7 8">DSM 21988</strain>
    </source>
</reference>
<dbReference type="GO" id="GO:0004497">
    <property type="term" value="F:monooxygenase activity"/>
    <property type="evidence" value="ECO:0007669"/>
    <property type="project" value="UniProtKB-KW"/>
</dbReference>
<dbReference type="InterPro" id="IPR011251">
    <property type="entry name" value="Luciferase-like_dom"/>
</dbReference>
<dbReference type="Pfam" id="PF00296">
    <property type="entry name" value="Bac_luciferase"/>
    <property type="match status" value="1"/>
</dbReference>
<dbReference type="InterPro" id="IPR050172">
    <property type="entry name" value="SsuD_RutA_monooxygenase"/>
</dbReference>
<gene>
    <name evidence="7" type="ORF">SAMN02745911_1540</name>
</gene>
<keyword evidence="3" id="KW-0560">Oxidoreductase</keyword>
<dbReference type="InterPro" id="IPR036661">
    <property type="entry name" value="Luciferase-like_sf"/>
</dbReference>
<feature type="domain" description="Luciferase-like" evidence="6">
    <location>
        <begin position="17"/>
        <end position="261"/>
    </location>
</feature>
<evidence type="ECO:0000256" key="1">
    <source>
        <dbReference type="ARBA" id="ARBA00022630"/>
    </source>
</evidence>
<evidence type="ECO:0000256" key="2">
    <source>
        <dbReference type="ARBA" id="ARBA00022643"/>
    </source>
</evidence>
<evidence type="ECO:0000256" key="4">
    <source>
        <dbReference type="ARBA" id="ARBA00023033"/>
    </source>
</evidence>
<evidence type="ECO:0000259" key="6">
    <source>
        <dbReference type="Pfam" id="PF00296"/>
    </source>
</evidence>
<dbReference type="Proteomes" id="UP000184290">
    <property type="component" value="Unassembled WGS sequence"/>
</dbReference>
<dbReference type="PANTHER" id="PTHR42847:SF9">
    <property type="entry name" value="BLL6451 PROTEIN"/>
    <property type="match status" value="1"/>
</dbReference>
<sequence>MSIEFIGYVGHFNSSESVRRTGPAVDIDHIETVAKAHEYVGFDRALVAFHSTSAESILIGQHVASVTQRLKLMIAHRPGFTAPTLAARQLATLDQFSRGRVAVHIITGGNDAELAQDGDHLTKDERYARTAEYIDILRREWSSETPFDYDGAYYRVRQGFGDVKPNQPGGIPVFFGGASDAAIAVAGQHADIYALWGETYAQVGELAGRVRTAAAKFNRKPAFSLSLRPVLADTEEKAWAKAEAILERAKALRQAGGDGRAPQQCPQGTGPERFAAERRVPPPAGSGSEGAAPGQMPVDGYCSPDGRQRQFDRARRHARPGGRSPGRLLRDRYQQVLAARVRSTRRRGAIRPRTAAACPADHCRAPAKSRGRVSARP</sequence>
<keyword evidence="2" id="KW-0288">FMN</keyword>
<evidence type="ECO:0000256" key="3">
    <source>
        <dbReference type="ARBA" id="ARBA00023002"/>
    </source>
</evidence>
<feature type="region of interest" description="Disordered" evidence="5">
    <location>
        <begin position="253"/>
        <end position="377"/>
    </location>
</feature>
<organism evidence="7 8">
    <name type="scientific">Aureimonas altamirensis DSM 21988</name>
    <dbReference type="NCBI Taxonomy" id="1121026"/>
    <lineage>
        <taxon>Bacteria</taxon>
        <taxon>Pseudomonadati</taxon>
        <taxon>Pseudomonadota</taxon>
        <taxon>Alphaproteobacteria</taxon>
        <taxon>Hyphomicrobiales</taxon>
        <taxon>Aurantimonadaceae</taxon>
        <taxon>Aureimonas</taxon>
    </lineage>
</organism>
<feature type="compositionally biased region" description="Basic residues" evidence="5">
    <location>
        <begin position="365"/>
        <end position="377"/>
    </location>
</feature>
<name>A0ABY1IEL3_9HYPH</name>
<evidence type="ECO:0000313" key="8">
    <source>
        <dbReference type="Proteomes" id="UP000184290"/>
    </source>
</evidence>